<sequence length="458" mass="48710">MVDSKSSLISQGDRSTNTNSFPLVLVSGDVKAMAKPDSVEDSTQDPLNFPRLRLHGKVSTTTGSGLAPVCSPSPTLVTDQFSEEFGNPGLGPALQKVRPNAENGENGSCLGCSPHSNLVVRLNNGLNALDLGPLPRGSMGCSNPKLECGVGCSSRKKERGLTLIEKIRKELQVSSSSWQILNFDRRVKVSITMSQKRLQDKVAIITGGASGIGASAVHVFHENGAKVVIADIQDIQGQAIADKLGENVCFIHCDVSNEDDIRNLIDTTVSKHGKLDIMYNNAGIMDRPTIGGILDAKKSDLEKMFEVNLIGSFLGAKHAARVMIPQRKGCILFTASACTSIAGLASHSYAATKYAILGLAKNLTPDLGQYGIRVNCISPYGVVTGVPGITVEHRSIVELKLSNMGNLKGEILKPECIAKAALYLASDEANYVSGLNLLVDGGYSVVNPTMFKFANLVN</sequence>
<accession>A0ABR2AT88</accession>
<dbReference type="InterPro" id="IPR036291">
    <property type="entry name" value="NAD(P)-bd_dom_sf"/>
</dbReference>
<dbReference type="SUPFAM" id="SSF51735">
    <property type="entry name" value="NAD(P)-binding Rossmann-fold domains"/>
    <property type="match status" value="1"/>
</dbReference>
<evidence type="ECO:0000256" key="2">
    <source>
        <dbReference type="ARBA" id="ARBA00023002"/>
    </source>
</evidence>
<dbReference type="PANTHER" id="PTHR43180:SF90">
    <property type="entry name" value="TROPINONE REDUCTASE-LIKE 1"/>
    <property type="match status" value="1"/>
</dbReference>
<keyword evidence="2" id="KW-0560">Oxidoreductase</keyword>
<evidence type="ECO:0000313" key="4">
    <source>
        <dbReference type="EMBL" id="KAK8497300.1"/>
    </source>
</evidence>
<comment type="similarity">
    <text evidence="1">Belongs to the short-chain dehydrogenases/reductases (SDR) family.</text>
</comment>
<dbReference type="Gene3D" id="3.40.50.720">
    <property type="entry name" value="NAD(P)-binding Rossmann-like Domain"/>
    <property type="match status" value="1"/>
</dbReference>
<dbReference type="PRINTS" id="PR00081">
    <property type="entry name" value="GDHRDH"/>
</dbReference>
<dbReference type="PANTHER" id="PTHR43180">
    <property type="entry name" value="3-OXOACYL-(ACYL-CARRIER-PROTEIN) REDUCTASE (AFU_ORTHOLOGUE AFUA_6G11210)"/>
    <property type="match status" value="1"/>
</dbReference>
<dbReference type="Pfam" id="PF13561">
    <property type="entry name" value="adh_short_C2"/>
    <property type="match status" value="1"/>
</dbReference>
<organism evidence="4 5">
    <name type="scientific">Hibiscus sabdariffa</name>
    <name type="common">roselle</name>
    <dbReference type="NCBI Taxonomy" id="183260"/>
    <lineage>
        <taxon>Eukaryota</taxon>
        <taxon>Viridiplantae</taxon>
        <taxon>Streptophyta</taxon>
        <taxon>Embryophyta</taxon>
        <taxon>Tracheophyta</taxon>
        <taxon>Spermatophyta</taxon>
        <taxon>Magnoliopsida</taxon>
        <taxon>eudicotyledons</taxon>
        <taxon>Gunneridae</taxon>
        <taxon>Pentapetalae</taxon>
        <taxon>rosids</taxon>
        <taxon>malvids</taxon>
        <taxon>Malvales</taxon>
        <taxon>Malvaceae</taxon>
        <taxon>Malvoideae</taxon>
        <taxon>Hibiscus</taxon>
    </lineage>
</organism>
<proteinExistence type="inferred from homology"/>
<evidence type="ECO:0000256" key="1">
    <source>
        <dbReference type="ARBA" id="ARBA00006484"/>
    </source>
</evidence>
<dbReference type="InterPro" id="IPR002347">
    <property type="entry name" value="SDR_fam"/>
</dbReference>
<dbReference type="EMBL" id="JBBPBM010000316">
    <property type="protein sequence ID" value="KAK8497300.1"/>
    <property type="molecule type" value="Genomic_DNA"/>
</dbReference>
<evidence type="ECO:0000256" key="3">
    <source>
        <dbReference type="SAM" id="MobiDB-lite"/>
    </source>
</evidence>
<evidence type="ECO:0000313" key="5">
    <source>
        <dbReference type="Proteomes" id="UP001472677"/>
    </source>
</evidence>
<evidence type="ECO:0008006" key="6">
    <source>
        <dbReference type="Google" id="ProtNLM"/>
    </source>
</evidence>
<name>A0ABR2AT88_9ROSI</name>
<dbReference type="PRINTS" id="PR00080">
    <property type="entry name" value="SDRFAMILY"/>
</dbReference>
<dbReference type="Proteomes" id="UP001472677">
    <property type="component" value="Unassembled WGS sequence"/>
</dbReference>
<comment type="caution">
    <text evidence="4">The sequence shown here is derived from an EMBL/GenBank/DDBJ whole genome shotgun (WGS) entry which is preliminary data.</text>
</comment>
<reference evidence="4 5" key="1">
    <citation type="journal article" date="2024" name="G3 (Bethesda)">
        <title>Genome assembly of Hibiscus sabdariffa L. provides insights into metabolisms of medicinal natural products.</title>
        <authorList>
            <person name="Kim T."/>
        </authorList>
    </citation>
    <scope>NUCLEOTIDE SEQUENCE [LARGE SCALE GENOMIC DNA]</scope>
    <source>
        <strain evidence="4">TK-2024</strain>
        <tissue evidence="4">Old leaves</tissue>
    </source>
</reference>
<feature type="region of interest" description="Disordered" evidence="3">
    <location>
        <begin position="1"/>
        <end position="20"/>
    </location>
</feature>
<protein>
    <recommendedName>
        <fullName evidence="6">Tropinone reductase-like 1</fullName>
    </recommendedName>
</protein>
<keyword evidence="5" id="KW-1185">Reference proteome</keyword>
<gene>
    <name evidence="4" type="ORF">V6N12_042777</name>
</gene>